<dbReference type="SUPFAM" id="SSF52540">
    <property type="entry name" value="P-loop containing nucleoside triphosphate hydrolases"/>
    <property type="match status" value="1"/>
</dbReference>
<dbReference type="Gene3D" id="3.40.50.300">
    <property type="entry name" value="P-loop containing nucleotide triphosphate hydrolases"/>
    <property type="match status" value="1"/>
</dbReference>
<organism evidence="1 2">
    <name type="scientific">Penicillium cinerascens</name>
    <dbReference type="NCBI Taxonomy" id="70096"/>
    <lineage>
        <taxon>Eukaryota</taxon>
        <taxon>Fungi</taxon>
        <taxon>Dikarya</taxon>
        <taxon>Ascomycota</taxon>
        <taxon>Pezizomycotina</taxon>
        <taxon>Eurotiomycetes</taxon>
        <taxon>Eurotiomycetidae</taxon>
        <taxon>Eurotiales</taxon>
        <taxon>Aspergillaceae</taxon>
        <taxon>Penicillium</taxon>
    </lineage>
</organism>
<dbReference type="GeneID" id="83182887"/>
<dbReference type="OrthoDB" id="19045at2759"/>
<dbReference type="InterPro" id="IPR027417">
    <property type="entry name" value="P-loop_NTPase"/>
</dbReference>
<dbReference type="InterPro" id="IPR036412">
    <property type="entry name" value="HAD-like_sf"/>
</dbReference>
<dbReference type="InterPro" id="IPR006551">
    <property type="entry name" value="Polynucleotide_phosphatase"/>
</dbReference>
<dbReference type="AlphaFoldDB" id="A0A9W9M9S1"/>
<name>A0A9W9M9S1_9EURO</name>
<dbReference type="NCBIfam" id="TIGR01664">
    <property type="entry name" value="DNA-3'-Pase"/>
    <property type="match status" value="1"/>
</dbReference>
<dbReference type="NCBIfam" id="TIGR01662">
    <property type="entry name" value="HAD-SF-IIIA"/>
    <property type="match status" value="1"/>
</dbReference>
<protein>
    <submittedName>
        <fullName evidence="1">Uncharacterized protein</fullName>
    </submittedName>
</protein>
<dbReference type="InterPro" id="IPR006549">
    <property type="entry name" value="HAD-SF_hydro_IIIA"/>
</dbReference>
<dbReference type="GO" id="GO:0006281">
    <property type="term" value="P:DNA repair"/>
    <property type="evidence" value="ECO:0007669"/>
    <property type="project" value="TreeGrafter"/>
</dbReference>
<sequence length="411" mass="46219">MNKKAAANFFIPTSQKKSEPIKWRILGTSLVIGKFTPENHTQTLSEKDRKVAAFDLDSTLIKTKSGNTFPRSATDWQWWDSIVPGRLRELSSDGFQVVVFSNQKKISIQKEIKAGSGDSKSLAIFKEKLTAMMTELQVPISVYAATTNAEYRKPRLGMWKEFQDDYDLDVAGVDMKESFFVGDAAGRPGDHSAADLGFASNADLKFSTPEEFFLGQPSGQPSGQLNGVFNPKSYIETNVKETSVKFARKHPLELVIFCGSPGSGKSTYYWNNLEPLGYERVNQDILKTRPKCLKVAREHLEAKKSVAVDNTNANIETREYWIALAKELSVPIRCVYFFSTPELCRHNNAVRASNRELNPELRASLPGIAFGDFGRRFQEPTLAEGFEDIIPVKFQFQGDEAARKLWGQFWI</sequence>
<proteinExistence type="predicted"/>
<dbReference type="GO" id="GO:0046403">
    <property type="term" value="F:polynucleotide 3'-phosphatase activity"/>
    <property type="evidence" value="ECO:0007669"/>
    <property type="project" value="TreeGrafter"/>
</dbReference>
<evidence type="ECO:0000313" key="2">
    <source>
        <dbReference type="Proteomes" id="UP001150904"/>
    </source>
</evidence>
<reference evidence="1" key="2">
    <citation type="journal article" date="2023" name="IMA Fungus">
        <title>Comparative genomic study of the Penicillium genus elucidates a diverse pangenome and 15 lateral gene transfer events.</title>
        <authorList>
            <person name="Petersen C."/>
            <person name="Sorensen T."/>
            <person name="Nielsen M.R."/>
            <person name="Sondergaard T.E."/>
            <person name="Sorensen J.L."/>
            <person name="Fitzpatrick D.A."/>
            <person name="Frisvad J.C."/>
            <person name="Nielsen K.L."/>
        </authorList>
    </citation>
    <scope>NUCLEOTIDE SEQUENCE</scope>
    <source>
        <strain evidence="1">IBT 15544</strain>
    </source>
</reference>
<dbReference type="FunFam" id="3.40.50.300:FF:002548">
    <property type="entry name" value="DNA kinase/phosphatase Pnk1"/>
    <property type="match status" value="1"/>
</dbReference>
<dbReference type="SUPFAM" id="SSF56784">
    <property type="entry name" value="HAD-like"/>
    <property type="match status" value="1"/>
</dbReference>
<dbReference type="PANTHER" id="PTHR12083:SF9">
    <property type="entry name" value="BIFUNCTIONAL POLYNUCLEOTIDE PHOSPHATASE_KINASE"/>
    <property type="match status" value="1"/>
</dbReference>
<evidence type="ECO:0000313" key="1">
    <source>
        <dbReference type="EMBL" id="KAJ5195086.1"/>
    </source>
</evidence>
<dbReference type="Gene3D" id="3.40.50.1000">
    <property type="entry name" value="HAD superfamily/HAD-like"/>
    <property type="match status" value="1"/>
</dbReference>
<reference evidence="1" key="1">
    <citation type="submission" date="2022-12" db="EMBL/GenBank/DDBJ databases">
        <authorList>
            <person name="Petersen C."/>
        </authorList>
    </citation>
    <scope>NUCLEOTIDE SEQUENCE</scope>
    <source>
        <strain evidence="1">IBT 15544</strain>
    </source>
</reference>
<dbReference type="EMBL" id="JAPQKR010000015">
    <property type="protein sequence ID" value="KAJ5195086.1"/>
    <property type="molecule type" value="Genomic_DNA"/>
</dbReference>
<dbReference type="Pfam" id="PF08645">
    <property type="entry name" value="PNK3P"/>
    <property type="match status" value="1"/>
</dbReference>
<dbReference type="InterPro" id="IPR023214">
    <property type="entry name" value="HAD_sf"/>
</dbReference>
<dbReference type="InterPro" id="IPR013954">
    <property type="entry name" value="PNK3P"/>
</dbReference>
<dbReference type="Pfam" id="PF13671">
    <property type="entry name" value="AAA_33"/>
    <property type="match status" value="1"/>
</dbReference>
<dbReference type="Proteomes" id="UP001150904">
    <property type="component" value="Unassembled WGS sequence"/>
</dbReference>
<keyword evidence="2" id="KW-1185">Reference proteome</keyword>
<dbReference type="GO" id="GO:0046404">
    <property type="term" value="F:ATP-dependent polydeoxyribonucleotide 5'-hydroxyl-kinase activity"/>
    <property type="evidence" value="ECO:0007669"/>
    <property type="project" value="TreeGrafter"/>
</dbReference>
<accession>A0A9W9M9S1</accession>
<dbReference type="GO" id="GO:0003690">
    <property type="term" value="F:double-stranded DNA binding"/>
    <property type="evidence" value="ECO:0007669"/>
    <property type="project" value="TreeGrafter"/>
</dbReference>
<gene>
    <name evidence="1" type="ORF">N7498_008524</name>
</gene>
<dbReference type="RefSeq" id="XP_058305574.1">
    <property type="nucleotide sequence ID" value="XM_058455586.1"/>
</dbReference>
<comment type="caution">
    <text evidence="1">The sequence shown here is derived from an EMBL/GenBank/DDBJ whole genome shotgun (WGS) entry which is preliminary data.</text>
</comment>
<dbReference type="PANTHER" id="PTHR12083">
    <property type="entry name" value="BIFUNCTIONAL POLYNUCLEOTIDE PHOSPHATASE/KINASE"/>
    <property type="match status" value="1"/>
</dbReference>